<dbReference type="OrthoDB" id="1577640at2759"/>
<dbReference type="InParanoid" id="W3X9C8"/>
<dbReference type="EMBL" id="KI912112">
    <property type="protein sequence ID" value="ETS81751.1"/>
    <property type="molecule type" value="Genomic_DNA"/>
</dbReference>
<feature type="region of interest" description="Disordered" evidence="1">
    <location>
        <begin position="1045"/>
        <end position="1065"/>
    </location>
</feature>
<keyword evidence="3" id="KW-1185">Reference proteome</keyword>
<reference evidence="3" key="1">
    <citation type="journal article" date="2015" name="BMC Genomics">
        <title>Genomic and transcriptomic analysis of the endophytic fungus Pestalotiopsis fici reveals its lifestyle and high potential for synthesis of natural products.</title>
        <authorList>
            <person name="Wang X."/>
            <person name="Zhang X."/>
            <person name="Liu L."/>
            <person name="Xiang M."/>
            <person name="Wang W."/>
            <person name="Sun X."/>
            <person name="Che Y."/>
            <person name="Guo L."/>
            <person name="Liu G."/>
            <person name="Guo L."/>
            <person name="Wang C."/>
            <person name="Yin W.B."/>
            <person name="Stadler M."/>
            <person name="Zhang X."/>
            <person name="Liu X."/>
        </authorList>
    </citation>
    <scope>NUCLEOTIDE SEQUENCE [LARGE SCALE GENOMIC DNA]</scope>
    <source>
        <strain evidence="3">W106-1 / CGMCC3.15140</strain>
    </source>
</reference>
<feature type="region of interest" description="Disordered" evidence="1">
    <location>
        <begin position="47"/>
        <end position="98"/>
    </location>
</feature>
<dbReference type="Proteomes" id="UP000030651">
    <property type="component" value="Unassembled WGS sequence"/>
</dbReference>
<name>W3X9C8_PESFW</name>
<proteinExistence type="predicted"/>
<dbReference type="GeneID" id="19271766"/>
<gene>
    <name evidence="2" type="ORF">PFICI_06753</name>
</gene>
<dbReference type="RefSeq" id="XP_007833525.1">
    <property type="nucleotide sequence ID" value="XM_007835334.1"/>
</dbReference>
<dbReference type="HOGENOM" id="CLU_284012_0_0_1"/>
<evidence type="ECO:0000313" key="3">
    <source>
        <dbReference type="Proteomes" id="UP000030651"/>
    </source>
</evidence>
<evidence type="ECO:0000256" key="1">
    <source>
        <dbReference type="SAM" id="MobiDB-lite"/>
    </source>
</evidence>
<dbReference type="AlphaFoldDB" id="W3X9C8"/>
<feature type="compositionally biased region" description="Polar residues" evidence="1">
    <location>
        <begin position="89"/>
        <end position="98"/>
    </location>
</feature>
<evidence type="ECO:0000313" key="2">
    <source>
        <dbReference type="EMBL" id="ETS81751.1"/>
    </source>
</evidence>
<accession>W3X9C8</accession>
<dbReference type="KEGG" id="pfy:PFICI_06753"/>
<sequence>MDSSSGSSNPREDPIEAFHVQIRELYYRLKLFSDAIEISKQHVEPPIAVSKASQESEDGGSISNNAGPHDREGNVPNRGVGTDFKESARQTSGNSTTQHNLHLDHQILGFWEKLVTAIFSAHSKIRDIILKEDEVKRDTAIPWAKLLSYLQGGLRRISERSDWALEVRRITGIVNLVAKDCHQVTITAVINDTSNHVHLAVAFAKAVAMNITSSLSPDLQGNRKRLVRLSKPFDKALDRYFHAMKPDVLGGLTEEGISVDNILYTLYRLRANIWIFILDVLLKTPIRHSIDQFALRSWPSNKSPLLATLSQFHPVDSAQVIEQKLICNPHFTSLTHRLTKQFCTNEYFCMDFFSTWVYDSIEFDFHRPERNSFRRFQFVIDVGDLDVAKHAYGQNGSLADILVLTGADNVACASTMGKYSSEVWPEHGPLLIDQLDQVLKAFFNGHSGPVPARDEASPLELSIDLMRGMHSFGLSVERGQLIMTVTATLELIVECLQILAWAYTCLSVSPYGEQLGRGRVNLAPSHQRFVDLVRVELSLAVEPLKMAKACWLPLFSQAVLAWGYPAPSKRDGLIGLEIDLGVLSALSGARHAVMFRGGLLLKGISAVLVPTKYCANTIQWHLVTSDDDSRLTCEEAVRKVGPRILSDELDFESYSGCRHIVGWCSKVEVMLGTTGIDYGSIGYSDTADAMDMIRSEGKVTLGIQQIVTAQVEMSVGKRVGTFAFRRQGSYEKILRFASKTPIVLFDTDTRRGWLVPAVAVMLHVVQRAIHSNPTGSGKDKLLSFRGTVLQTLLELRDECPVTGEDSLADEISTIFNIIDRMIEINAEEDTAKEKPVRGTLRSAIYGFEFMDLIDQPSPIHRKKLYMHNTHGGWPALAHDIDALVLLGNGFGEIMLPIEPSLCPSWTTMPLGQDFLASTVETLSDLYKKAGSKDWKYLTTQKLQWHRGASALFEACKSDNSHCNCVRLQRIVPKEVVGHVIGPGPVETAQGAVIFGEVGRPTRFNTTQNARRRSLGLQAPPDVDYVPRDDQEQQLVVVNGTQPILGDAPANGTQLGSPESPHKSFSGYVSAGFRRLSKREHRAGFNGQFLNSQQPS</sequence>
<protein>
    <submittedName>
        <fullName evidence="2">Uncharacterized protein</fullName>
    </submittedName>
</protein>
<dbReference type="eggNOG" id="ENOG502RS7H">
    <property type="taxonomic scope" value="Eukaryota"/>
</dbReference>
<organism evidence="2 3">
    <name type="scientific">Pestalotiopsis fici (strain W106-1 / CGMCC3.15140)</name>
    <dbReference type="NCBI Taxonomy" id="1229662"/>
    <lineage>
        <taxon>Eukaryota</taxon>
        <taxon>Fungi</taxon>
        <taxon>Dikarya</taxon>
        <taxon>Ascomycota</taxon>
        <taxon>Pezizomycotina</taxon>
        <taxon>Sordariomycetes</taxon>
        <taxon>Xylariomycetidae</taxon>
        <taxon>Amphisphaeriales</taxon>
        <taxon>Sporocadaceae</taxon>
        <taxon>Pestalotiopsis</taxon>
    </lineage>
</organism>